<keyword evidence="2" id="KW-1185">Reference proteome</keyword>
<dbReference type="AlphaFoldDB" id="A0A7W8G6Y0"/>
<accession>A0A7W8G6Y0</accession>
<evidence type="ECO:0000313" key="1">
    <source>
        <dbReference type="EMBL" id="MBB5224864.1"/>
    </source>
</evidence>
<gene>
    <name evidence="1" type="ORF">HNP76_000204</name>
</gene>
<comment type="caution">
    <text evidence="1">The sequence shown here is derived from an EMBL/GenBank/DDBJ whole genome shotgun (WGS) entry which is preliminary data.</text>
</comment>
<dbReference type="EMBL" id="JACHFQ010000001">
    <property type="protein sequence ID" value="MBB5224864.1"/>
    <property type="molecule type" value="Genomic_DNA"/>
</dbReference>
<name>A0A7W8G6Y0_9SPIR</name>
<organism evidence="1 2">
    <name type="scientific">Treponema ruminis</name>
    <dbReference type="NCBI Taxonomy" id="744515"/>
    <lineage>
        <taxon>Bacteria</taxon>
        <taxon>Pseudomonadati</taxon>
        <taxon>Spirochaetota</taxon>
        <taxon>Spirochaetia</taxon>
        <taxon>Spirochaetales</taxon>
        <taxon>Treponemataceae</taxon>
        <taxon>Treponema</taxon>
    </lineage>
</organism>
<evidence type="ECO:0000313" key="2">
    <source>
        <dbReference type="Proteomes" id="UP000518887"/>
    </source>
</evidence>
<dbReference type="RefSeq" id="WP_184656565.1">
    <property type="nucleotide sequence ID" value="NZ_JACHFQ010000001.1"/>
</dbReference>
<dbReference type="Proteomes" id="UP000518887">
    <property type="component" value="Unassembled WGS sequence"/>
</dbReference>
<proteinExistence type="predicted"/>
<sequence length="301" mass="35349">MNEDQREHIIEGRKTFFIVPDATLMPETFLEDFMARGYETYIVGDDRYCPLKAKVEVIIETFTDSILFFYIDMPIKGIKWEKYIKELQEKYMGRILIGVLYAKRQSDEEKAWLEKYYLFDVGIQCGCIALEYQKNKNFALIDKVMYANQACGRRKNIRAICDTRSKVSFVTKHGQIKGSILDVSLSHFSCIFEKTLDIQMYEKVPKMLININGLHFVSDAILIMQRKKNGVMLNVFVFSNSMGQQGVESDLQPRLLERIYQMTSDKAKSLMRFKFEEARKDLKKYMSDDDLWEAGFRDFEL</sequence>
<reference evidence="1 2" key="1">
    <citation type="submission" date="2020-08" db="EMBL/GenBank/DDBJ databases">
        <title>Genomic Encyclopedia of Type Strains, Phase IV (KMG-IV): sequencing the most valuable type-strain genomes for metagenomic binning, comparative biology and taxonomic classification.</title>
        <authorList>
            <person name="Goeker M."/>
        </authorList>
    </citation>
    <scope>NUCLEOTIDE SEQUENCE [LARGE SCALE GENOMIC DNA]</scope>
    <source>
        <strain evidence="1 2">DSM 103462</strain>
    </source>
</reference>
<protein>
    <submittedName>
        <fullName evidence="1">Uncharacterized protein</fullName>
    </submittedName>
</protein>